<proteinExistence type="predicted"/>
<dbReference type="AlphaFoldDB" id="A0AAE0NBD0"/>
<organism evidence="2 3">
    <name type="scientific">Lasiosphaeria ovina</name>
    <dbReference type="NCBI Taxonomy" id="92902"/>
    <lineage>
        <taxon>Eukaryota</taxon>
        <taxon>Fungi</taxon>
        <taxon>Dikarya</taxon>
        <taxon>Ascomycota</taxon>
        <taxon>Pezizomycotina</taxon>
        <taxon>Sordariomycetes</taxon>
        <taxon>Sordariomycetidae</taxon>
        <taxon>Sordariales</taxon>
        <taxon>Lasiosphaeriaceae</taxon>
        <taxon>Lasiosphaeria</taxon>
    </lineage>
</organism>
<reference evidence="2" key="1">
    <citation type="journal article" date="2023" name="Mol. Phylogenet. Evol.">
        <title>Genome-scale phylogeny and comparative genomics of the fungal order Sordariales.</title>
        <authorList>
            <person name="Hensen N."/>
            <person name="Bonometti L."/>
            <person name="Westerberg I."/>
            <person name="Brannstrom I.O."/>
            <person name="Guillou S."/>
            <person name="Cros-Aarteil S."/>
            <person name="Calhoun S."/>
            <person name="Haridas S."/>
            <person name="Kuo A."/>
            <person name="Mondo S."/>
            <person name="Pangilinan J."/>
            <person name="Riley R."/>
            <person name="LaButti K."/>
            <person name="Andreopoulos B."/>
            <person name="Lipzen A."/>
            <person name="Chen C."/>
            <person name="Yan M."/>
            <person name="Daum C."/>
            <person name="Ng V."/>
            <person name="Clum A."/>
            <person name="Steindorff A."/>
            <person name="Ohm R.A."/>
            <person name="Martin F."/>
            <person name="Silar P."/>
            <person name="Natvig D.O."/>
            <person name="Lalanne C."/>
            <person name="Gautier V."/>
            <person name="Ament-Velasquez S.L."/>
            <person name="Kruys A."/>
            <person name="Hutchinson M.I."/>
            <person name="Powell A.J."/>
            <person name="Barry K."/>
            <person name="Miller A.N."/>
            <person name="Grigoriev I.V."/>
            <person name="Debuchy R."/>
            <person name="Gladieux P."/>
            <person name="Hiltunen Thoren M."/>
            <person name="Johannesson H."/>
        </authorList>
    </citation>
    <scope>NUCLEOTIDE SEQUENCE</scope>
    <source>
        <strain evidence="2">CBS 958.72</strain>
    </source>
</reference>
<evidence type="ECO:0000313" key="2">
    <source>
        <dbReference type="EMBL" id="KAK3377068.1"/>
    </source>
</evidence>
<dbReference type="EMBL" id="JAULSN010000003">
    <property type="protein sequence ID" value="KAK3377068.1"/>
    <property type="molecule type" value="Genomic_DNA"/>
</dbReference>
<accession>A0AAE0NBD0</accession>
<evidence type="ECO:0000256" key="1">
    <source>
        <dbReference type="SAM" id="MobiDB-lite"/>
    </source>
</evidence>
<keyword evidence="3" id="KW-1185">Reference proteome</keyword>
<name>A0AAE0NBD0_9PEZI</name>
<sequence>MAMAHNGTPLSQTSNPFGPVWSSFDSMDDDAKSLADDLIDLLSRVNKTGQVVDADVRKRFWDKFCFGCSWDTSRSNPEPDALSNSRRASAATSATMTLDEEPPSGKHHATASAALGGSSPFVPGATALLTLNANEALSALVFFQCDSAGRNLDPRYVDLRPPGVGGYNAYDNDNARTNVAQTKAEAVARFDESERARVQSHNLSWVVYWARGRLLRWMAHPRPPKLVNGAGGGCSMAVGDDEVKHEPVLDEDHGVLWTLRTCRDVLDDLRKLAEEVDAVVASRDYCTEIRI</sequence>
<dbReference type="Proteomes" id="UP001287356">
    <property type="component" value="Unassembled WGS sequence"/>
</dbReference>
<comment type="caution">
    <text evidence="2">The sequence shown here is derived from an EMBL/GenBank/DDBJ whole genome shotgun (WGS) entry which is preliminary data.</text>
</comment>
<evidence type="ECO:0000313" key="3">
    <source>
        <dbReference type="Proteomes" id="UP001287356"/>
    </source>
</evidence>
<protein>
    <submittedName>
        <fullName evidence="2">Uncharacterized protein</fullName>
    </submittedName>
</protein>
<gene>
    <name evidence="2" type="ORF">B0T24DRAFT_677925</name>
</gene>
<feature type="region of interest" description="Disordered" evidence="1">
    <location>
        <begin position="73"/>
        <end position="112"/>
    </location>
</feature>
<reference evidence="2" key="2">
    <citation type="submission" date="2023-06" db="EMBL/GenBank/DDBJ databases">
        <authorList>
            <consortium name="Lawrence Berkeley National Laboratory"/>
            <person name="Haridas S."/>
            <person name="Hensen N."/>
            <person name="Bonometti L."/>
            <person name="Westerberg I."/>
            <person name="Brannstrom I.O."/>
            <person name="Guillou S."/>
            <person name="Cros-Aarteil S."/>
            <person name="Calhoun S."/>
            <person name="Kuo A."/>
            <person name="Mondo S."/>
            <person name="Pangilinan J."/>
            <person name="Riley R."/>
            <person name="Labutti K."/>
            <person name="Andreopoulos B."/>
            <person name="Lipzen A."/>
            <person name="Chen C."/>
            <person name="Yanf M."/>
            <person name="Daum C."/>
            <person name="Ng V."/>
            <person name="Clum A."/>
            <person name="Steindorff A."/>
            <person name="Ohm R."/>
            <person name="Martin F."/>
            <person name="Silar P."/>
            <person name="Natvig D."/>
            <person name="Lalanne C."/>
            <person name="Gautier V."/>
            <person name="Ament-Velasquez S.L."/>
            <person name="Kruys A."/>
            <person name="Hutchinson M.I."/>
            <person name="Powell A.J."/>
            <person name="Barry K."/>
            <person name="Miller A.N."/>
            <person name="Grigoriev I.V."/>
            <person name="Debuchy R."/>
            <person name="Gladieux P."/>
            <person name="Thoren M.H."/>
            <person name="Johannesson H."/>
        </authorList>
    </citation>
    <scope>NUCLEOTIDE SEQUENCE</scope>
    <source>
        <strain evidence="2">CBS 958.72</strain>
    </source>
</reference>
<feature type="compositionally biased region" description="Low complexity" evidence="1">
    <location>
        <begin position="83"/>
        <end position="95"/>
    </location>
</feature>